<dbReference type="Gene3D" id="6.10.250.2090">
    <property type="match status" value="1"/>
</dbReference>
<keyword evidence="8" id="KW-0175">Coiled coil</keyword>
<evidence type="ECO:0000256" key="6">
    <source>
        <dbReference type="ARBA" id="ARBA00023065"/>
    </source>
</evidence>
<feature type="domain" description="Band 7" evidence="9">
    <location>
        <begin position="1"/>
        <end position="160"/>
    </location>
</feature>
<evidence type="ECO:0000256" key="8">
    <source>
        <dbReference type="SAM" id="Coils"/>
    </source>
</evidence>
<dbReference type="AlphaFoldDB" id="A0A915LUK8"/>
<dbReference type="Pfam" id="PF03179">
    <property type="entry name" value="V-ATPase_G"/>
    <property type="match status" value="1"/>
</dbReference>
<reference evidence="11" key="1">
    <citation type="submission" date="2022-11" db="UniProtKB">
        <authorList>
            <consortium name="WormBaseParasite"/>
        </authorList>
    </citation>
    <scope>IDENTIFICATION</scope>
</reference>
<evidence type="ECO:0000256" key="4">
    <source>
        <dbReference type="ARBA" id="ARBA00022448"/>
    </source>
</evidence>
<dbReference type="SUPFAM" id="SSF117892">
    <property type="entry name" value="Band 7/SPFH domain"/>
    <property type="match status" value="1"/>
</dbReference>
<comment type="subcellular location">
    <subcellularLocation>
        <location evidence="1">Membrane</location>
    </subcellularLocation>
</comment>
<dbReference type="WBParaSite" id="scaffold1865_cov200.g3771">
    <property type="protein sequence ID" value="scaffold1865_cov200.g3771"/>
    <property type="gene ID" value="scaffold1865_cov200.g3771"/>
</dbReference>
<dbReference type="InterPro" id="IPR001972">
    <property type="entry name" value="Stomatin_HflK_fam"/>
</dbReference>
<comment type="similarity">
    <text evidence="2">Belongs to the band 7/mec-2 family.</text>
</comment>
<comment type="similarity">
    <text evidence="3">Belongs to the V-ATPase G subunit family.</text>
</comment>
<dbReference type="InterPro" id="IPR043202">
    <property type="entry name" value="Band-7_stomatin-like"/>
</dbReference>
<dbReference type="GO" id="GO:0046961">
    <property type="term" value="F:proton-transporting ATPase activity, rotational mechanism"/>
    <property type="evidence" value="ECO:0007669"/>
    <property type="project" value="InterPro"/>
</dbReference>
<dbReference type="InterPro" id="IPR001107">
    <property type="entry name" value="Band_7"/>
</dbReference>
<dbReference type="InterPro" id="IPR005124">
    <property type="entry name" value="V-ATPase_G"/>
</dbReference>
<dbReference type="GO" id="GO:0005886">
    <property type="term" value="C:plasma membrane"/>
    <property type="evidence" value="ECO:0007669"/>
    <property type="project" value="InterPro"/>
</dbReference>
<dbReference type="InterPro" id="IPR036013">
    <property type="entry name" value="Band_7/SPFH_dom_sf"/>
</dbReference>
<dbReference type="GO" id="GO:0016471">
    <property type="term" value="C:vacuolar proton-transporting V-type ATPase complex"/>
    <property type="evidence" value="ECO:0007669"/>
    <property type="project" value="InterPro"/>
</dbReference>
<protein>
    <submittedName>
        <fullName evidence="11">Band 7 domain-containing protein</fullName>
    </submittedName>
</protein>
<evidence type="ECO:0000256" key="5">
    <source>
        <dbReference type="ARBA" id="ARBA00022781"/>
    </source>
</evidence>
<dbReference type="Gene3D" id="3.30.479.30">
    <property type="entry name" value="Band 7 domain"/>
    <property type="match status" value="1"/>
</dbReference>
<dbReference type="PROSITE" id="PS01270">
    <property type="entry name" value="BAND_7"/>
    <property type="match status" value="1"/>
</dbReference>
<dbReference type="InterPro" id="IPR018080">
    <property type="entry name" value="Band_7/stomatin-like_CS"/>
</dbReference>
<sequence length="382" mass="43493">MSIKVVQEYERAVIFRLGRLLPGGAKGPGIFFIVPCIDTYRKVDLRVLSFEVPPQEILSKDSVTVAVDAVVYFRISNATISVTNVEDASRSTKLLAQTTLRNILGTKTLAEMLSDREAISLQMQATLDEATEPWGVKVERVEVKDVRLPIQLQRAMAAEAEAAREARAKVIVAEGEQKASRALKEAADVIAESPQAIQLRYLQTLNSISAEKNSTIIFPFPVDLLTICNKRKSLKIKKQKVVKKKSASNSKKKQKSTYYVDGARAIGMLRECEKRCEVTIEKARHNYVRVMDKAYEDARREIAEFKKKREEQHQKYVIRLQKEELDYAAILENKNRAKLREIDKMVTKNRDNVIDDIMKVVLKIQPLMHHNVTDLRKAKQIK</sequence>
<dbReference type="PANTHER" id="PTHR10264">
    <property type="entry name" value="BAND 7 PROTEIN-RELATED"/>
    <property type="match status" value="1"/>
</dbReference>
<dbReference type="PANTHER" id="PTHR10264:SF19">
    <property type="entry name" value="AT06885P-RELATED"/>
    <property type="match status" value="1"/>
</dbReference>
<dbReference type="Gene3D" id="1.20.5.2950">
    <property type="match status" value="1"/>
</dbReference>
<dbReference type="Proteomes" id="UP000887561">
    <property type="component" value="Unplaced"/>
</dbReference>
<evidence type="ECO:0000256" key="3">
    <source>
        <dbReference type="ARBA" id="ARBA00010066"/>
    </source>
</evidence>
<feature type="coiled-coil region" evidence="8">
    <location>
        <begin position="288"/>
        <end position="340"/>
    </location>
</feature>
<evidence type="ECO:0000256" key="7">
    <source>
        <dbReference type="ARBA" id="ARBA00023136"/>
    </source>
</evidence>
<evidence type="ECO:0000259" key="9">
    <source>
        <dbReference type="SMART" id="SM00244"/>
    </source>
</evidence>
<keyword evidence="7" id="KW-0472">Membrane</keyword>
<name>A0A915LUK8_MELJA</name>
<evidence type="ECO:0000256" key="1">
    <source>
        <dbReference type="ARBA" id="ARBA00004370"/>
    </source>
</evidence>
<keyword evidence="10" id="KW-1185">Reference proteome</keyword>
<evidence type="ECO:0000256" key="2">
    <source>
        <dbReference type="ARBA" id="ARBA00008164"/>
    </source>
</evidence>
<dbReference type="SMART" id="SM00244">
    <property type="entry name" value="PHB"/>
    <property type="match status" value="1"/>
</dbReference>
<dbReference type="Pfam" id="PF01145">
    <property type="entry name" value="Band_7"/>
    <property type="match status" value="1"/>
</dbReference>
<keyword evidence="5" id="KW-0375">Hydrogen ion transport</keyword>
<accession>A0A915LUK8</accession>
<organism evidence="10 11">
    <name type="scientific">Meloidogyne javanica</name>
    <name type="common">Root-knot nematode worm</name>
    <dbReference type="NCBI Taxonomy" id="6303"/>
    <lineage>
        <taxon>Eukaryota</taxon>
        <taxon>Metazoa</taxon>
        <taxon>Ecdysozoa</taxon>
        <taxon>Nematoda</taxon>
        <taxon>Chromadorea</taxon>
        <taxon>Rhabditida</taxon>
        <taxon>Tylenchina</taxon>
        <taxon>Tylenchomorpha</taxon>
        <taxon>Tylenchoidea</taxon>
        <taxon>Meloidogynidae</taxon>
        <taxon>Meloidogyninae</taxon>
        <taxon>Meloidogyne</taxon>
        <taxon>Meloidogyne incognita group</taxon>
    </lineage>
</organism>
<dbReference type="PRINTS" id="PR00721">
    <property type="entry name" value="STOMATIN"/>
</dbReference>
<keyword evidence="4" id="KW-0813">Transport</keyword>
<proteinExistence type="inferred from homology"/>
<evidence type="ECO:0000313" key="10">
    <source>
        <dbReference type="Proteomes" id="UP000887561"/>
    </source>
</evidence>
<keyword evidence="6" id="KW-0406">Ion transport</keyword>
<evidence type="ECO:0000313" key="11">
    <source>
        <dbReference type="WBParaSite" id="scaffold1865_cov200.g3771"/>
    </source>
</evidence>
<dbReference type="FunFam" id="3.30.479.30:FF:000002">
    <property type="entry name" value="band 7 protein AGAP004871"/>
    <property type="match status" value="1"/>
</dbReference>